<dbReference type="InterPro" id="IPR027417">
    <property type="entry name" value="P-loop_NTPase"/>
</dbReference>
<organism evidence="1 2">
    <name type="scientific">Rhynocoris fuscipes</name>
    <dbReference type="NCBI Taxonomy" id="488301"/>
    <lineage>
        <taxon>Eukaryota</taxon>
        <taxon>Metazoa</taxon>
        <taxon>Ecdysozoa</taxon>
        <taxon>Arthropoda</taxon>
        <taxon>Hexapoda</taxon>
        <taxon>Insecta</taxon>
        <taxon>Pterygota</taxon>
        <taxon>Neoptera</taxon>
        <taxon>Paraneoptera</taxon>
        <taxon>Hemiptera</taxon>
        <taxon>Heteroptera</taxon>
        <taxon>Panheteroptera</taxon>
        <taxon>Cimicomorpha</taxon>
        <taxon>Reduviidae</taxon>
        <taxon>Harpactorinae</taxon>
        <taxon>Harpactorini</taxon>
        <taxon>Rhynocoris</taxon>
    </lineage>
</organism>
<name>A0AAW1DQ69_9HEMI</name>
<protein>
    <submittedName>
        <fullName evidence="1">Uncharacterized protein</fullName>
    </submittedName>
</protein>
<evidence type="ECO:0000313" key="1">
    <source>
        <dbReference type="EMBL" id="KAK9512333.1"/>
    </source>
</evidence>
<keyword evidence="2" id="KW-1185">Reference proteome</keyword>
<comment type="caution">
    <text evidence="1">The sequence shown here is derived from an EMBL/GenBank/DDBJ whole genome shotgun (WGS) entry which is preliminary data.</text>
</comment>
<dbReference type="AlphaFoldDB" id="A0AAW1DQ69"/>
<dbReference type="EMBL" id="JAPXFL010000001">
    <property type="protein sequence ID" value="KAK9512333.1"/>
    <property type="molecule type" value="Genomic_DNA"/>
</dbReference>
<reference evidence="1 2" key="1">
    <citation type="submission" date="2022-12" db="EMBL/GenBank/DDBJ databases">
        <title>Chromosome-level genome assembly of true bugs.</title>
        <authorList>
            <person name="Ma L."/>
            <person name="Li H."/>
        </authorList>
    </citation>
    <scope>NUCLEOTIDE SEQUENCE [LARGE SCALE GENOMIC DNA]</scope>
    <source>
        <strain evidence="1">Lab_2022b</strain>
    </source>
</reference>
<proteinExistence type="predicted"/>
<dbReference type="Proteomes" id="UP001461498">
    <property type="component" value="Unassembled WGS sequence"/>
</dbReference>
<evidence type="ECO:0000313" key="2">
    <source>
        <dbReference type="Proteomes" id="UP001461498"/>
    </source>
</evidence>
<gene>
    <name evidence="1" type="ORF">O3M35_000781</name>
</gene>
<dbReference type="Gene3D" id="3.40.50.300">
    <property type="entry name" value="P-loop containing nucleotide triphosphate hydrolases"/>
    <property type="match status" value="1"/>
</dbReference>
<accession>A0AAW1DQ69</accession>
<sequence>MALENFKLLFAGTPTQANIKYESQNLINRTPVIVTRNRDPFPKTPEFQARIKRYQWNYRIDNFIQNIQCEIHPLGLYNLLINTQHASIAQTLNPPIKADTFGQTIFESDYSQMYAELYNTYTPEEQQYINDFNIDLL</sequence>